<keyword evidence="3" id="KW-1185">Reference proteome</keyword>
<evidence type="ECO:0000313" key="3">
    <source>
        <dbReference type="Proteomes" id="UP001152795"/>
    </source>
</evidence>
<proteinExistence type="predicted"/>
<dbReference type="EMBL" id="CACRXK020012390">
    <property type="protein sequence ID" value="CAB4023245.1"/>
    <property type="molecule type" value="Genomic_DNA"/>
</dbReference>
<evidence type="ECO:0000259" key="1">
    <source>
        <dbReference type="Pfam" id="PF23663"/>
    </source>
</evidence>
<protein>
    <recommendedName>
        <fullName evidence="1">SCAN domain-containing protein</fullName>
    </recommendedName>
</protein>
<accession>A0A7D9J6S9</accession>
<organism evidence="2 3">
    <name type="scientific">Paramuricea clavata</name>
    <name type="common">Red gorgonian</name>
    <name type="synonym">Violescent sea-whip</name>
    <dbReference type="NCBI Taxonomy" id="317549"/>
    <lineage>
        <taxon>Eukaryota</taxon>
        <taxon>Metazoa</taxon>
        <taxon>Cnidaria</taxon>
        <taxon>Anthozoa</taxon>
        <taxon>Octocorallia</taxon>
        <taxon>Malacalcyonacea</taxon>
        <taxon>Plexauridae</taxon>
        <taxon>Paramuricea</taxon>
    </lineage>
</organism>
<dbReference type="InterPro" id="IPR011011">
    <property type="entry name" value="Znf_FYVE_PHD"/>
</dbReference>
<dbReference type="Pfam" id="PF23663">
    <property type="entry name" value="Znf_SCAND3"/>
    <property type="match status" value="1"/>
</dbReference>
<dbReference type="Gene3D" id="3.30.40.10">
    <property type="entry name" value="Zinc/RING finger domain, C3HC4 (zinc finger)"/>
    <property type="match status" value="1"/>
</dbReference>
<name>A0A7D9J6S9_PARCT</name>
<dbReference type="InterPro" id="IPR057560">
    <property type="entry name" value="Znf_SCAND3"/>
</dbReference>
<dbReference type="Proteomes" id="UP001152795">
    <property type="component" value="Unassembled WGS sequence"/>
</dbReference>
<evidence type="ECO:0000313" key="2">
    <source>
        <dbReference type="EMBL" id="CAB4023245.1"/>
    </source>
</evidence>
<dbReference type="InterPro" id="IPR013083">
    <property type="entry name" value="Znf_RING/FYVE/PHD"/>
</dbReference>
<gene>
    <name evidence="2" type="ORF">PACLA_8A027839</name>
</gene>
<dbReference type="SUPFAM" id="SSF57903">
    <property type="entry name" value="FYVE/PHD zinc finger"/>
    <property type="match status" value="1"/>
</dbReference>
<dbReference type="AlphaFoldDB" id="A0A7D9J6S9"/>
<comment type="caution">
    <text evidence="2">The sequence shown here is derived from an EMBL/GenBank/DDBJ whole genome shotgun (WGS) entry which is preliminary data.</text>
</comment>
<reference evidence="2" key="1">
    <citation type="submission" date="2020-04" db="EMBL/GenBank/DDBJ databases">
        <authorList>
            <person name="Alioto T."/>
            <person name="Alioto T."/>
            <person name="Gomez Garrido J."/>
        </authorList>
    </citation>
    <scope>NUCLEOTIDE SEQUENCE</scope>
    <source>
        <strain evidence="2">A484AB</strain>
    </source>
</reference>
<sequence length="92" mass="10272">MSDSQDDVFDNIVEEEAYAHDDRCRVCGGEVGDAHQCRICKQNVHLICGVPDKDSEEGYGQKLTCSCCLNSKGITLIQSFRNEVKDKTVLIF</sequence>
<feature type="domain" description="SCAN" evidence="1">
    <location>
        <begin position="33"/>
        <end position="73"/>
    </location>
</feature>